<proteinExistence type="inferred from homology"/>
<dbReference type="GO" id="GO:0005634">
    <property type="term" value="C:nucleus"/>
    <property type="evidence" value="ECO:0007669"/>
    <property type="project" value="TreeGrafter"/>
</dbReference>
<dbReference type="RefSeq" id="XP_062691421.1">
    <property type="nucleotide sequence ID" value="XM_062832651.1"/>
</dbReference>
<feature type="compositionally biased region" description="Basic and acidic residues" evidence="7">
    <location>
        <begin position="1781"/>
        <end position="1793"/>
    </location>
</feature>
<feature type="domain" description="JmjN" evidence="8">
    <location>
        <begin position="179"/>
        <end position="220"/>
    </location>
</feature>
<dbReference type="Gene3D" id="3.30.40.10">
    <property type="entry name" value="Zinc/RING finger domain, C3HC4 (zinc finger)"/>
    <property type="match status" value="1"/>
</dbReference>
<dbReference type="InterPro" id="IPR034732">
    <property type="entry name" value="EPHD"/>
</dbReference>
<comment type="caution">
    <text evidence="11">The sequence shown here is derived from an EMBL/GenBank/DDBJ whole genome shotgun (WGS) entry which is preliminary data.</text>
</comment>
<dbReference type="EC" id="1.14.11.66" evidence="2"/>
<dbReference type="GO" id="GO:0000785">
    <property type="term" value="C:chromatin"/>
    <property type="evidence" value="ECO:0007669"/>
    <property type="project" value="TreeGrafter"/>
</dbReference>
<dbReference type="PROSITE" id="PS51184">
    <property type="entry name" value="JMJC"/>
    <property type="match status" value="1"/>
</dbReference>
<feature type="compositionally biased region" description="Low complexity" evidence="7">
    <location>
        <begin position="1581"/>
        <end position="1595"/>
    </location>
</feature>
<feature type="compositionally biased region" description="Polar residues" evidence="7">
    <location>
        <begin position="1807"/>
        <end position="1834"/>
    </location>
</feature>
<dbReference type="Gene3D" id="2.60.120.650">
    <property type="entry name" value="Cupin"/>
    <property type="match status" value="2"/>
</dbReference>
<feature type="region of interest" description="Disordered" evidence="7">
    <location>
        <begin position="645"/>
        <end position="711"/>
    </location>
</feature>
<accession>A0AAJ0I4Q1</accession>
<feature type="compositionally biased region" description="Acidic residues" evidence="7">
    <location>
        <begin position="646"/>
        <end position="667"/>
    </location>
</feature>
<evidence type="ECO:0000256" key="6">
    <source>
        <dbReference type="ARBA" id="ARBA00049349"/>
    </source>
</evidence>
<evidence type="ECO:0000259" key="9">
    <source>
        <dbReference type="PROSITE" id="PS51184"/>
    </source>
</evidence>
<feature type="compositionally biased region" description="Basic and acidic residues" evidence="7">
    <location>
        <begin position="132"/>
        <end position="144"/>
    </location>
</feature>
<comment type="similarity">
    <text evidence="1">Belongs to the JHDM3 histone demethylase family.</text>
</comment>
<feature type="compositionally biased region" description="Basic residues" evidence="7">
    <location>
        <begin position="682"/>
        <end position="695"/>
    </location>
</feature>
<sequence length="1978" mass="219110">MSTQANGAAAPDHPVAQDPVAQDLVVAHSSPDAIMTDADPDADPDASTPMGLRSPPESDKAMNLDEASESELSDLDDDVADKLDQDHTFDLDLGSDPLPDPKTGQQQQQPEPSVSHEHEPATAATVESATQIKEEQEGQGKESTSHSQQPDTGAASATTPMSPSEDIGEILPDRYENNVPVFKPTLKQFQDFKLFMEKVDKYGMKSGIIKIIPPEEWRSALPPLDELVKQVRVREPIKQEIMGQNGTYRQVNILHQRSYNLPQWRQLCEQSEHQPPARRGERRANAEKTKPAPRSRAAPPAANGTASNKTTTTSTNTGRGKRKGRVTRGSAKAATDETDDPPITPVSPPPEDEDKPLESIEEEDVKDEACEDEESLPRVGRMGFSRQGKPKMQSTSARRKYIRREGSAMIDEAAFKDWDYRMDVSDFTPERCEELERIYWKTLTYAPPLYGADLPGTLFAESTENWNLNKLPNLLDVLGTKVPGVNTAYLYLGMWKATFAWHLEDVDLYSINFLHFGAPKQWYSISQADARRFEAAMKNIWPTDAKACDQFLRHKSFLISPSHLKQHYGITVNKVVSYPGEFVVTYPYGYHSGYNLGYNCAEAVNFALDSWLPMGKIAKKCQCAQAQDSVWVDVYEIERKLRGESTEYEVTEDEDEDEDEDSDESDQDTGLPSPPSGLDHRGGKRVRAAGQKRKREANNRGTEGKAKRSRFRLKAPVEPPCCLCPNDIPGAEIMPTDDGRKAHRMCALYLPETYIETVDDQEIIANVAGIDKARLELKCLYCRSKKGACFQCSQKKCPRAYHATCAAAAGVFVEEGDVPVIGEDGTEYKEQAFEFSCRFHRVKRDRKTEGAILEDDPVVRKTAEALKKNDICQIQYYQGNIFAGVVVENLHEEETLLLDVIPSGDRIQVEWKWLLVADPSEYRLPKASPNAIPMPTSKKAKQEINAKRPVEEIPRKGDEFSTGFVWAEFHTGEPDKNKEQVKIDLDKENQVWHYLGPTSTEARAQYTENPSRKQHNSKSNFLDTIPKPPPTYPVQVASAPRKSLSATYPTQQQQTFIASPASSSALASKQDKPYVYKPRKPVQPHTQFNVQYTSHMFMPAPPLPSPSYVPQQNHPFYQAQLRPNVPQTVHPSQVFSPQPMHYDGQRRMSQSTQPYPQQQMSPQHFAQHQMPQQMPQHQFQPQQQQQQFQHFQPPQQHYQQQPQQNYPQTPVPLPPQAFQFQQQTCAPLPQQVQPQQPQQQSPVPLPQQVQTALPEQQQQQQQQVHHVQQTPVPVPQVPLQAQQSTQSSPQQQQQPQPQDKEPHQPLPPVDQTQPPSPPQPLPKPRPFKVYKASQFRKLKLPEKRPGAKKDLPEAFASRRFSFAGIDRIHDLPGIVWPPKNLISGRESQCRRGVWAPLSDEGIMPAPMTSSLLKCADDDQRVSQKYEFFQVYNNKDPLKHHSPYKPAVTELDETTGKKKLVHADFTNDYAENFTNFMKNAREALTRKDVSEPSSRPATSQAHSRNTSSASAQPNDSQFQQNSFTGQPTQHPRVQPQYTYNQHDAGFGESSSSSPFSSHSVPAPVLFGSAFEQQSGSHQDIRQQYQGPWQQQYQNQGSHNIWMGSPQMVGSPQPQMFSPSPTQQGHHHHMPQSQQQAQNQQPQPQQPAKPQFTKQSHSPIPLPPYVQKMNQAKPSPLSQPPQTNSRQGSQGASSQSQSQKRRQRKSAQQASEQTISPTQLSVDTGAGSTPQGQPPKAQQTSNNPWTNTNNVHLQFPSTLNASSQQPAPATAAQRPSQNTSDHTPAEADTGAHEQESGGEEEAHDVEENSYFNEAQGFQTPPLQPQTLSSTDVSPDQNYFPLSAPPPTPLGGIAFGGVGVGGFNPGSAFNVAALSGGIAGLGALGTLGGLLGGLESGASGNGTWSGRARGLSRSGDNVFMGSTSAIEDGEEGELGCGMGGGGGGGGGGSRGGHAGGNGGTALSRQDVLDKILSNLHRLGTE</sequence>
<feature type="compositionally biased region" description="Polar residues" evidence="7">
    <location>
        <begin position="103"/>
        <end position="112"/>
    </location>
</feature>
<dbReference type="GO" id="GO:0140684">
    <property type="term" value="F:histone H3K9me2/H3K9me3 demethylase activity"/>
    <property type="evidence" value="ECO:0007669"/>
    <property type="project" value="UniProtKB-EC"/>
</dbReference>
<dbReference type="InterPro" id="IPR013083">
    <property type="entry name" value="Znf_RING/FYVE/PHD"/>
</dbReference>
<feature type="compositionally biased region" description="Low complexity" evidence="7">
    <location>
        <begin position="292"/>
        <end position="318"/>
    </location>
</feature>
<gene>
    <name evidence="11" type="ORF">B0T23DRAFT_157303</name>
</gene>
<feature type="compositionally biased region" description="Basic and acidic residues" evidence="7">
    <location>
        <begin position="278"/>
        <end position="290"/>
    </location>
</feature>
<feature type="compositionally biased region" description="Acidic residues" evidence="7">
    <location>
        <begin position="350"/>
        <end position="374"/>
    </location>
</feature>
<feature type="compositionally biased region" description="Low complexity" evidence="7">
    <location>
        <begin position="1759"/>
        <end position="1775"/>
    </location>
</feature>
<feature type="domain" description="JmjC" evidence="9">
    <location>
        <begin position="460"/>
        <end position="623"/>
    </location>
</feature>
<keyword evidence="12" id="KW-1185">Reference proteome</keyword>
<dbReference type="PROSITE" id="PS51805">
    <property type="entry name" value="EPHD"/>
    <property type="match status" value="1"/>
</dbReference>
<evidence type="ECO:0000256" key="3">
    <source>
        <dbReference type="ARBA" id="ARBA00022723"/>
    </source>
</evidence>
<keyword evidence="5" id="KW-0862">Zinc</keyword>
<evidence type="ECO:0000313" key="12">
    <source>
        <dbReference type="Proteomes" id="UP001285908"/>
    </source>
</evidence>
<keyword evidence="3" id="KW-0479">Metal-binding</keyword>
<dbReference type="Pfam" id="PF02373">
    <property type="entry name" value="JmjC"/>
    <property type="match status" value="1"/>
</dbReference>
<evidence type="ECO:0000256" key="1">
    <source>
        <dbReference type="ARBA" id="ARBA00009711"/>
    </source>
</evidence>
<dbReference type="FunFam" id="2.60.120.650:FF:000047">
    <property type="entry name" value="Putative jumonji family transcription factor"/>
    <property type="match status" value="1"/>
</dbReference>
<evidence type="ECO:0000313" key="11">
    <source>
        <dbReference type="EMBL" id="KAK3490238.1"/>
    </source>
</evidence>
<dbReference type="GO" id="GO:0008270">
    <property type="term" value="F:zinc ion binding"/>
    <property type="evidence" value="ECO:0007669"/>
    <property type="project" value="UniProtKB-KW"/>
</dbReference>
<dbReference type="InterPro" id="IPR055500">
    <property type="entry name" value="DUF7072"/>
</dbReference>
<protein>
    <recommendedName>
        <fullName evidence="2">[histone H3]-trimethyl-L-lysine(9) demethylase</fullName>
        <ecNumber evidence="2">1.14.11.66</ecNumber>
    </recommendedName>
</protein>
<name>A0AAJ0I4Q1_9PEZI</name>
<dbReference type="PROSITE" id="PS51183">
    <property type="entry name" value="JMJN"/>
    <property type="match status" value="1"/>
</dbReference>
<feature type="domain" description="PHD-type" evidence="10">
    <location>
        <begin position="718"/>
        <end position="841"/>
    </location>
</feature>
<feature type="compositionally biased region" description="Polar residues" evidence="7">
    <location>
        <begin position="1147"/>
        <end position="1161"/>
    </location>
</feature>
<dbReference type="FunFam" id="2.60.120.650:FF:000024">
    <property type="entry name" value="Putative jumonji family transcription factor"/>
    <property type="match status" value="1"/>
</dbReference>
<feature type="region of interest" description="Disordered" evidence="7">
    <location>
        <begin position="927"/>
        <end position="946"/>
    </location>
</feature>
<feature type="region of interest" description="Disordered" evidence="7">
    <location>
        <begin position="270"/>
        <end position="399"/>
    </location>
</feature>
<organism evidence="11 12">
    <name type="scientific">Neurospora hispaniola</name>
    <dbReference type="NCBI Taxonomy" id="588809"/>
    <lineage>
        <taxon>Eukaryota</taxon>
        <taxon>Fungi</taxon>
        <taxon>Dikarya</taxon>
        <taxon>Ascomycota</taxon>
        <taxon>Pezizomycotina</taxon>
        <taxon>Sordariomycetes</taxon>
        <taxon>Sordariomycetidae</taxon>
        <taxon>Sordariales</taxon>
        <taxon>Sordariaceae</taxon>
        <taxon>Neurospora</taxon>
    </lineage>
</organism>
<dbReference type="InterPro" id="IPR001965">
    <property type="entry name" value="Znf_PHD"/>
</dbReference>
<dbReference type="InterPro" id="IPR003347">
    <property type="entry name" value="JmjC_dom"/>
</dbReference>
<feature type="compositionally biased region" description="Polar residues" evidence="7">
    <location>
        <begin position="145"/>
        <end position="162"/>
    </location>
</feature>
<comment type="catalytic activity">
    <reaction evidence="6">
        <text>N(6),N(6),N(6)-trimethyl-L-lysyl(9)-[histone H3] + 2 2-oxoglutarate + 2 O2 = N(6)-methyl-L-lysyl(9)-[histone H3] + 2 formaldehyde + 2 succinate + 2 CO2</text>
        <dbReference type="Rhea" id="RHEA:60200"/>
        <dbReference type="Rhea" id="RHEA-COMP:15538"/>
        <dbReference type="Rhea" id="RHEA-COMP:15542"/>
        <dbReference type="ChEBI" id="CHEBI:15379"/>
        <dbReference type="ChEBI" id="CHEBI:16526"/>
        <dbReference type="ChEBI" id="CHEBI:16810"/>
        <dbReference type="ChEBI" id="CHEBI:16842"/>
        <dbReference type="ChEBI" id="CHEBI:30031"/>
        <dbReference type="ChEBI" id="CHEBI:61929"/>
        <dbReference type="ChEBI" id="CHEBI:61961"/>
        <dbReference type="EC" id="1.14.11.66"/>
    </reaction>
</comment>
<feature type="compositionally biased region" description="Acidic residues" evidence="7">
    <location>
        <begin position="66"/>
        <end position="79"/>
    </location>
</feature>
<evidence type="ECO:0000259" key="8">
    <source>
        <dbReference type="PROSITE" id="PS51183"/>
    </source>
</evidence>
<feature type="region of interest" description="Disordered" evidence="7">
    <location>
        <begin position="1539"/>
        <end position="1558"/>
    </location>
</feature>
<dbReference type="Pfam" id="PF23258">
    <property type="entry name" value="DUF7072"/>
    <property type="match status" value="1"/>
</dbReference>
<feature type="region of interest" description="Disordered" evidence="7">
    <location>
        <begin position="1"/>
        <end position="169"/>
    </location>
</feature>
<evidence type="ECO:0000259" key="10">
    <source>
        <dbReference type="PROSITE" id="PS51805"/>
    </source>
</evidence>
<feature type="compositionally biased region" description="Pro residues" evidence="7">
    <location>
        <begin position="1304"/>
        <end position="1324"/>
    </location>
</feature>
<dbReference type="Pfam" id="PF02375">
    <property type="entry name" value="JmjN"/>
    <property type="match status" value="1"/>
</dbReference>
<dbReference type="SUPFAM" id="SSF51197">
    <property type="entry name" value="Clavaminate synthase-like"/>
    <property type="match status" value="1"/>
</dbReference>
<dbReference type="PANTHER" id="PTHR10694">
    <property type="entry name" value="LYSINE-SPECIFIC DEMETHYLASE"/>
    <property type="match status" value="1"/>
</dbReference>
<feature type="compositionally biased region" description="Low complexity" evidence="7">
    <location>
        <begin position="1548"/>
        <end position="1558"/>
    </location>
</feature>
<feature type="compositionally biased region" description="Gly residues" evidence="7">
    <location>
        <begin position="1934"/>
        <end position="1956"/>
    </location>
</feature>
<feature type="region of interest" description="Disordered" evidence="7">
    <location>
        <begin position="1007"/>
        <end position="1038"/>
    </location>
</feature>
<feature type="compositionally biased region" description="Basic and acidic residues" evidence="7">
    <location>
        <begin position="696"/>
        <end position="706"/>
    </location>
</feature>
<feature type="compositionally biased region" description="Polar residues" evidence="7">
    <location>
        <begin position="1710"/>
        <end position="1758"/>
    </location>
</feature>
<dbReference type="PANTHER" id="PTHR10694:SF7">
    <property type="entry name" value="[HISTONE H3]-TRIMETHYL-L-LYSINE(9) DEMETHYLASE"/>
    <property type="match status" value="1"/>
</dbReference>
<feature type="region of interest" description="Disordered" evidence="7">
    <location>
        <begin position="1934"/>
        <end position="1959"/>
    </location>
</feature>
<feature type="compositionally biased region" description="Basic and acidic residues" evidence="7">
    <location>
        <begin position="80"/>
        <end position="90"/>
    </location>
</feature>
<evidence type="ECO:0000256" key="2">
    <source>
        <dbReference type="ARBA" id="ARBA00012900"/>
    </source>
</evidence>
<evidence type="ECO:0000256" key="7">
    <source>
        <dbReference type="SAM" id="MobiDB-lite"/>
    </source>
</evidence>
<dbReference type="SMART" id="SM00249">
    <property type="entry name" value="PHD"/>
    <property type="match status" value="1"/>
</dbReference>
<feature type="region of interest" description="Disordered" evidence="7">
    <location>
        <begin position="1484"/>
        <end position="1533"/>
    </location>
</feature>
<feature type="compositionally biased region" description="Polar residues" evidence="7">
    <location>
        <begin position="1606"/>
        <end position="1620"/>
    </location>
</feature>
<evidence type="ECO:0000256" key="4">
    <source>
        <dbReference type="ARBA" id="ARBA00022771"/>
    </source>
</evidence>
<dbReference type="InterPro" id="IPR003349">
    <property type="entry name" value="JmjN"/>
</dbReference>
<dbReference type="GO" id="GO:0051864">
    <property type="term" value="F:histone H3K36 demethylase activity"/>
    <property type="evidence" value="ECO:0007669"/>
    <property type="project" value="TreeGrafter"/>
</dbReference>
<dbReference type="CDD" id="cd15571">
    <property type="entry name" value="ePHD"/>
    <property type="match status" value="1"/>
</dbReference>
<feature type="compositionally biased region" description="Low complexity" evidence="7">
    <location>
        <begin position="1227"/>
        <end position="1297"/>
    </location>
</feature>
<feature type="region of interest" description="Disordered" evidence="7">
    <location>
        <begin position="1571"/>
        <end position="1835"/>
    </location>
</feature>
<dbReference type="EMBL" id="JAULSX010000005">
    <property type="protein sequence ID" value="KAK3490238.1"/>
    <property type="molecule type" value="Genomic_DNA"/>
</dbReference>
<evidence type="ECO:0000256" key="5">
    <source>
        <dbReference type="ARBA" id="ARBA00022833"/>
    </source>
</evidence>
<reference evidence="11 12" key="1">
    <citation type="journal article" date="2023" name="Mol. Phylogenet. Evol.">
        <title>Genome-scale phylogeny and comparative genomics of the fungal order Sordariales.</title>
        <authorList>
            <person name="Hensen N."/>
            <person name="Bonometti L."/>
            <person name="Westerberg I."/>
            <person name="Brannstrom I.O."/>
            <person name="Guillou S."/>
            <person name="Cros-Aarteil S."/>
            <person name="Calhoun S."/>
            <person name="Haridas S."/>
            <person name="Kuo A."/>
            <person name="Mondo S."/>
            <person name="Pangilinan J."/>
            <person name="Riley R."/>
            <person name="LaButti K."/>
            <person name="Andreopoulos B."/>
            <person name="Lipzen A."/>
            <person name="Chen C."/>
            <person name="Yan M."/>
            <person name="Daum C."/>
            <person name="Ng V."/>
            <person name="Clum A."/>
            <person name="Steindorff A."/>
            <person name="Ohm R.A."/>
            <person name="Martin F."/>
            <person name="Silar P."/>
            <person name="Natvig D.O."/>
            <person name="Lalanne C."/>
            <person name="Gautier V."/>
            <person name="Ament-Velasquez S.L."/>
            <person name="Kruys A."/>
            <person name="Hutchinson M.I."/>
            <person name="Powell A.J."/>
            <person name="Barry K."/>
            <person name="Miller A.N."/>
            <person name="Grigoriev I.V."/>
            <person name="Debuchy R."/>
            <person name="Gladieux P."/>
            <person name="Hiltunen Thoren M."/>
            <person name="Johannesson H."/>
        </authorList>
    </citation>
    <scope>NUCLEOTIDE SEQUENCE [LARGE SCALE GENOMIC DNA]</scope>
    <source>
        <strain evidence="11 12">FGSC 10403</strain>
    </source>
</reference>
<dbReference type="GeneID" id="87870273"/>
<dbReference type="Pfam" id="PF13832">
    <property type="entry name" value="zf-HC5HC2H_2"/>
    <property type="match status" value="1"/>
</dbReference>
<feature type="compositionally biased region" description="Low complexity" evidence="7">
    <location>
        <begin position="1683"/>
        <end position="1696"/>
    </location>
</feature>
<dbReference type="SMART" id="SM00558">
    <property type="entry name" value="JmjC"/>
    <property type="match status" value="1"/>
</dbReference>
<feature type="region of interest" description="Disordered" evidence="7">
    <location>
        <begin position="1227"/>
        <end position="1326"/>
    </location>
</feature>
<feature type="compositionally biased region" description="Low complexity" evidence="7">
    <location>
        <begin position="1629"/>
        <end position="1649"/>
    </location>
</feature>
<dbReference type="Proteomes" id="UP001285908">
    <property type="component" value="Unassembled WGS sequence"/>
</dbReference>
<dbReference type="SMART" id="SM00545">
    <property type="entry name" value="JmjN"/>
    <property type="match status" value="1"/>
</dbReference>
<feature type="compositionally biased region" description="Polar residues" evidence="7">
    <location>
        <begin position="1490"/>
        <end position="1533"/>
    </location>
</feature>
<feature type="region of interest" description="Disordered" evidence="7">
    <location>
        <begin position="1128"/>
        <end position="1215"/>
    </location>
</feature>
<dbReference type="GO" id="GO:0010468">
    <property type="term" value="P:regulation of gene expression"/>
    <property type="evidence" value="ECO:0007669"/>
    <property type="project" value="TreeGrafter"/>
</dbReference>
<keyword evidence="4" id="KW-0863">Zinc-finger</keyword>
<feature type="compositionally biased region" description="Low complexity" evidence="7">
    <location>
        <begin position="1162"/>
        <end position="1208"/>
    </location>
</feature>